<dbReference type="PANTHER" id="PTHR42085:SF1">
    <property type="entry name" value="F-BOX DOMAIN-CONTAINING PROTEIN"/>
    <property type="match status" value="1"/>
</dbReference>
<dbReference type="PANTHER" id="PTHR42085">
    <property type="entry name" value="F-BOX DOMAIN-CONTAINING PROTEIN"/>
    <property type="match status" value="1"/>
</dbReference>
<proteinExistence type="predicted"/>
<evidence type="ECO:0000259" key="2">
    <source>
        <dbReference type="Pfam" id="PF24864"/>
    </source>
</evidence>
<dbReference type="InterPro" id="IPR056632">
    <property type="entry name" value="DUF7730"/>
</dbReference>
<name>A0AAE0KCK6_9PEZI</name>
<evidence type="ECO:0000313" key="4">
    <source>
        <dbReference type="Proteomes" id="UP001287356"/>
    </source>
</evidence>
<dbReference type="Pfam" id="PF24864">
    <property type="entry name" value="DUF7730"/>
    <property type="match status" value="1"/>
</dbReference>
<feature type="signal peptide" evidence="1">
    <location>
        <begin position="1"/>
        <end position="22"/>
    </location>
</feature>
<dbReference type="EMBL" id="JAULSN010000004">
    <property type="protein sequence ID" value="KAK3373682.1"/>
    <property type="molecule type" value="Genomic_DNA"/>
</dbReference>
<keyword evidence="1" id="KW-0732">Signal</keyword>
<evidence type="ECO:0000256" key="1">
    <source>
        <dbReference type="SAM" id="SignalP"/>
    </source>
</evidence>
<feature type="chain" id="PRO_5042038665" description="DUF7730 domain-containing protein" evidence="1">
    <location>
        <begin position="23"/>
        <end position="282"/>
    </location>
</feature>
<dbReference type="InterPro" id="IPR038883">
    <property type="entry name" value="AN11006-like"/>
</dbReference>
<protein>
    <recommendedName>
        <fullName evidence="2">DUF7730 domain-containing protein</fullName>
    </recommendedName>
</protein>
<keyword evidence="4" id="KW-1185">Reference proteome</keyword>
<reference evidence="3" key="2">
    <citation type="submission" date="2023-06" db="EMBL/GenBank/DDBJ databases">
        <authorList>
            <consortium name="Lawrence Berkeley National Laboratory"/>
            <person name="Haridas S."/>
            <person name="Hensen N."/>
            <person name="Bonometti L."/>
            <person name="Westerberg I."/>
            <person name="Brannstrom I.O."/>
            <person name="Guillou S."/>
            <person name="Cros-Aarteil S."/>
            <person name="Calhoun S."/>
            <person name="Kuo A."/>
            <person name="Mondo S."/>
            <person name="Pangilinan J."/>
            <person name="Riley R."/>
            <person name="Labutti K."/>
            <person name="Andreopoulos B."/>
            <person name="Lipzen A."/>
            <person name="Chen C."/>
            <person name="Yanf M."/>
            <person name="Daum C."/>
            <person name="Ng V."/>
            <person name="Clum A."/>
            <person name="Steindorff A."/>
            <person name="Ohm R."/>
            <person name="Martin F."/>
            <person name="Silar P."/>
            <person name="Natvig D."/>
            <person name="Lalanne C."/>
            <person name="Gautier V."/>
            <person name="Ament-Velasquez S.L."/>
            <person name="Kruys A."/>
            <person name="Hutchinson M.I."/>
            <person name="Powell A.J."/>
            <person name="Barry K."/>
            <person name="Miller A.N."/>
            <person name="Grigoriev I.V."/>
            <person name="Debuchy R."/>
            <person name="Gladieux P."/>
            <person name="Thoren M.H."/>
            <person name="Johannesson H."/>
        </authorList>
    </citation>
    <scope>NUCLEOTIDE SEQUENCE</scope>
    <source>
        <strain evidence="3">CBS 958.72</strain>
    </source>
</reference>
<organism evidence="3 4">
    <name type="scientific">Lasiosphaeria ovina</name>
    <dbReference type="NCBI Taxonomy" id="92902"/>
    <lineage>
        <taxon>Eukaryota</taxon>
        <taxon>Fungi</taxon>
        <taxon>Dikarya</taxon>
        <taxon>Ascomycota</taxon>
        <taxon>Pezizomycotina</taxon>
        <taxon>Sordariomycetes</taxon>
        <taxon>Sordariomycetidae</taxon>
        <taxon>Sordariales</taxon>
        <taxon>Lasiosphaeriaceae</taxon>
        <taxon>Lasiosphaeria</taxon>
    </lineage>
</organism>
<dbReference type="AlphaFoldDB" id="A0AAE0KCK6"/>
<evidence type="ECO:0000313" key="3">
    <source>
        <dbReference type="EMBL" id="KAK3373682.1"/>
    </source>
</evidence>
<dbReference type="Proteomes" id="UP001287356">
    <property type="component" value="Unassembled WGS sequence"/>
</dbReference>
<gene>
    <name evidence="3" type="ORF">B0T24DRAFT_593847</name>
</gene>
<comment type="caution">
    <text evidence="3">The sequence shown here is derived from an EMBL/GenBank/DDBJ whole genome shotgun (WGS) entry which is preliminary data.</text>
</comment>
<accession>A0AAE0KCK6</accession>
<sequence>MATPANNAVIAPLSALASLAGSATWPSTSTPAVLLPTSPTAPSAGCAFLTMLPLEIRIRIYELCVPQNYIFDCDRDPYLQHRPEIGVCRTCWIILVNRERYRECQDSHPHLNLLPKRRSALPSLLLLCRQINEEAESVLYGGNVFRFDGSPRAVRPYGICHKGGKMKRVLLYARMNPPAANEMPWSGPLRCEKYLGGVVKLGLIIVLPVRPAALEEEEPGKAPAWTGYLVDFLQYLDRVFAGREVLIAIHSTRSKEAVAEVVEAVMPGRCLFRKICMIDLAS</sequence>
<feature type="domain" description="DUF7730" evidence="2">
    <location>
        <begin position="46"/>
        <end position="152"/>
    </location>
</feature>
<reference evidence="3" key="1">
    <citation type="journal article" date="2023" name="Mol. Phylogenet. Evol.">
        <title>Genome-scale phylogeny and comparative genomics of the fungal order Sordariales.</title>
        <authorList>
            <person name="Hensen N."/>
            <person name="Bonometti L."/>
            <person name="Westerberg I."/>
            <person name="Brannstrom I.O."/>
            <person name="Guillou S."/>
            <person name="Cros-Aarteil S."/>
            <person name="Calhoun S."/>
            <person name="Haridas S."/>
            <person name="Kuo A."/>
            <person name="Mondo S."/>
            <person name="Pangilinan J."/>
            <person name="Riley R."/>
            <person name="LaButti K."/>
            <person name="Andreopoulos B."/>
            <person name="Lipzen A."/>
            <person name="Chen C."/>
            <person name="Yan M."/>
            <person name="Daum C."/>
            <person name="Ng V."/>
            <person name="Clum A."/>
            <person name="Steindorff A."/>
            <person name="Ohm R.A."/>
            <person name="Martin F."/>
            <person name="Silar P."/>
            <person name="Natvig D.O."/>
            <person name="Lalanne C."/>
            <person name="Gautier V."/>
            <person name="Ament-Velasquez S.L."/>
            <person name="Kruys A."/>
            <person name="Hutchinson M.I."/>
            <person name="Powell A.J."/>
            <person name="Barry K."/>
            <person name="Miller A.N."/>
            <person name="Grigoriev I.V."/>
            <person name="Debuchy R."/>
            <person name="Gladieux P."/>
            <person name="Hiltunen Thoren M."/>
            <person name="Johannesson H."/>
        </authorList>
    </citation>
    <scope>NUCLEOTIDE SEQUENCE</scope>
    <source>
        <strain evidence="3">CBS 958.72</strain>
    </source>
</reference>